<feature type="transmembrane region" description="Helical" evidence="1">
    <location>
        <begin position="9"/>
        <end position="27"/>
    </location>
</feature>
<reference evidence="2" key="1">
    <citation type="journal article" date="2020" name="mSystems">
        <title>Genome- and Community-Level Interaction Insights into Carbon Utilization and Element Cycling Functions of Hydrothermarchaeota in Hydrothermal Sediment.</title>
        <authorList>
            <person name="Zhou Z."/>
            <person name="Liu Y."/>
            <person name="Xu W."/>
            <person name="Pan J."/>
            <person name="Luo Z.H."/>
            <person name="Li M."/>
        </authorList>
    </citation>
    <scope>NUCLEOTIDE SEQUENCE [LARGE SCALE GENOMIC DNA]</scope>
    <source>
        <strain evidence="2">SpSt-106</strain>
    </source>
</reference>
<feature type="transmembrane region" description="Helical" evidence="1">
    <location>
        <begin position="206"/>
        <end position="230"/>
    </location>
</feature>
<evidence type="ECO:0000313" key="2">
    <source>
        <dbReference type="EMBL" id="HHQ16323.1"/>
    </source>
</evidence>
<comment type="caution">
    <text evidence="2">The sequence shown here is derived from an EMBL/GenBank/DDBJ whole genome shotgun (WGS) entry which is preliminary data.</text>
</comment>
<name>A0A7V6CDZ5_9BACT</name>
<keyword evidence="1" id="KW-0472">Membrane</keyword>
<evidence type="ECO:0000256" key="1">
    <source>
        <dbReference type="SAM" id="Phobius"/>
    </source>
</evidence>
<proteinExistence type="predicted"/>
<accession>A0A7V6CDZ5</accession>
<organism evidence="2">
    <name type="scientific">Thermodesulfobacterium geofontis</name>
    <dbReference type="NCBI Taxonomy" id="1295609"/>
    <lineage>
        <taxon>Bacteria</taxon>
        <taxon>Pseudomonadati</taxon>
        <taxon>Thermodesulfobacteriota</taxon>
        <taxon>Thermodesulfobacteria</taxon>
        <taxon>Thermodesulfobacteriales</taxon>
        <taxon>Thermodesulfobacteriaceae</taxon>
        <taxon>Thermodesulfobacterium</taxon>
    </lineage>
</organism>
<protein>
    <submittedName>
        <fullName evidence="2">Uncharacterized protein</fullName>
    </submittedName>
</protein>
<sequence>MGAIRKKELTIGIIFALVFIAILVIMYQPIYGEGRNFLAYADDLFNSLAKGSANFIPKIKPSVEQFKGKTLDIVIDLKKPTDTPQDLQTRIALNTKLYTMAGAQVEDKGDGKIRIVGDLGQILSGALEDADAMYWNNGMFIKEKYGFEDEKKMFRQWHNSLSVINKKLTLEKNVEMAKIVNTVLIKAIEPAYNFYGIKPESVKTKYGLLTGTLVFYVFYTIWWGIAILYLMEGLGLSTKKPKVKKEV</sequence>
<dbReference type="EMBL" id="DRWR01000103">
    <property type="protein sequence ID" value="HHQ16323.1"/>
    <property type="molecule type" value="Genomic_DNA"/>
</dbReference>
<gene>
    <name evidence="2" type="ORF">ENM15_05880</name>
</gene>
<keyword evidence="1" id="KW-0812">Transmembrane</keyword>
<dbReference type="AlphaFoldDB" id="A0A7V6CDZ5"/>
<keyword evidence="1" id="KW-1133">Transmembrane helix</keyword>